<organism evidence="2 3">
    <name type="scientific">Melanomma pulvis-pyrius CBS 109.77</name>
    <dbReference type="NCBI Taxonomy" id="1314802"/>
    <lineage>
        <taxon>Eukaryota</taxon>
        <taxon>Fungi</taxon>
        <taxon>Dikarya</taxon>
        <taxon>Ascomycota</taxon>
        <taxon>Pezizomycotina</taxon>
        <taxon>Dothideomycetes</taxon>
        <taxon>Pleosporomycetidae</taxon>
        <taxon>Pleosporales</taxon>
        <taxon>Melanommataceae</taxon>
        <taxon>Melanomma</taxon>
    </lineage>
</organism>
<evidence type="ECO:0008006" key="4">
    <source>
        <dbReference type="Google" id="ProtNLM"/>
    </source>
</evidence>
<dbReference type="PANTHER" id="PTHR37012:SF7">
    <property type="entry name" value="B-ZIP TRANSCRIPTION FACTOR (EUROFUNG)-RELATED"/>
    <property type="match status" value="1"/>
</dbReference>
<gene>
    <name evidence="2" type="ORF">K505DRAFT_378033</name>
</gene>
<evidence type="ECO:0000313" key="3">
    <source>
        <dbReference type="Proteomes" id="UP000799757"/>
    </source>
</evidence>
<dbReference type="Proteomes" id="UP000799757">
    <property type="component" value="Unassembled WGS sequence"/>
</dbReference>
<dbReference type="EMBL" id="MU002119">
    <property type="protein sequence ID" value="KAF2789709.1"/>
    <property type="molecule type" value="Genomic_DNA"/>
</dbReference>
<dbReference type="Pfam" id="PF11905">
    <property type="entry name" value="DUF3425"/>
    <property type="match status" value="1"/>
</dbReference>
<dbReference type="InterPro" id="IPR021833">
    <property type="entry name" value="DUF3425"/>
</dbReference>
<proteinExistence type="predicted"/>
<dbReference type="CDD" id="cd14688">
    <property type="entry name" value="bZIP_YAP"/>
    <property type="match status" value="1"/>
</dbReference>
<sequence length="433" mass="50323">MPTQKPAAADTDNTVSDRRQRKREQDRRCQRQLRERTRNRIAQLEQLVESFSQQDSNGQVVELMAKLRTITEDRDELKRTLQTVHTALETHNFRLDESKAGDSTTREEYSSPFVVAGAEERDTTWSPDLAMNFISPTVETTMQKLPPTQTLDGNYVFQPATVACECRLDPEPFIQQPVLWQFANQTLSQSEEFSTHTSQLEDAISDDTPVRALIEGWDAIETRLGGKLPPSWTKLHYIDQTLFATCGLPERLAILYMMHLQNRYYTDPTPHNQRKLPSWYLRRPSQDIAHSCAIDYFVWPGIRERFVFNEHRYCSNLFWQLFTLGFRILWPFEFRDCYSYNIDTNQYSLSHAFTERISDINAWAMKPSFFEPWPEFKSDIPVFNSIPAALPIKAGLMPAASRDHQSQEKEWPAIDPVTTFSGWDALHLLNTRV</sequence>
<keyword evidence="3" id="KW-1185">Reference proteome</keyword>
<feature type="region of interest" description="Disordered" evidence="1">
    <location>
        <begin position="1"/>
        <end position="30"/>
    </location>
</feature>
<accession>A0A6A6X041</accession>
<dbReference type="PANTHER" id="PTHR37012">
    <property type="entry name" value="B-ZIP TRANSCRIPTION FACTOR (EUROFUNG)-RELATED"/>
    <property type="match status" value="1"/>
</dbReference>
<evidence type="ECO:0000313" key="2">
    <source>
        <dbReference type="EMBL" id="KAF2789709.1"/>
    </source>
</evidence>
<reference evidence="2" key="1">
    <citation type="journal article" date="2020" name="Stud. Mycol.">
        <title>101 Dothideomycetes genomes: a test case for predicting lifestyles and emergence of pathogens.</title>
        <authorList>
            <person name="Haridas S."/>
            <person name="Albert R."/>
            <person name="Binder M."/>
            <person name="Bloem J."/>
            <person name="Labutti K."/>
            <person name="Salamov A."/>
            <person name="Andreopoulos B."/>
            <person name="Baker S."/>
            <person name="Barry K."/>
            <person name="Bills G."/>
            <person name="Bluhm B."/>
            <person name="Cannon C."/>
            <person name="Castanera R."/>
            <person name="Culley D."/>
            <person name="Daum C."/>
            <person name="Ezra D."/>
            <person name="Gonzalez J."/>
            <person name="Henrissat B."/>
            <person name="Kuo A."/>
            <person name="Liang C."/>
            <person name="Lipzen A."/>
            <person name="Lutzoni F."/>
            <person name="Magnuson J."/>
            <person name="Mondo S."/>
            <person name="Nolan M."/>
            <person name="Ohm R."/>
            <person name="Pangilinan J."/>
            <person name="Park H.-J."/>
            <person name="Ramirez L."/>
            <person name="Alfaro M."/>
            <person name="Sun H."/>
            <person name="Tritt A."/>
            <person name="Yoshinaga Y."/>
            <person name="Zwiers L.-H."/>
            <person name="Turgeon B."/>
            <person name="Goodwin S."/>
            <person name="Spatafora J."/>
            <person name="Crous P."/>
            <person name="Grigoriev I."/>
        </authorList>
    </citation>
    <scope>NUCLEOTIDE SEQUENCE</scope>
    <source>
        <strain evidence="2">CBS 109.77</strain>
    </source>
</reference>
<feature type="compositionally biased region" description="Basic and acidic residues" evidence="1">
    <location>
        <begin position="15"/>
        <end position="30"/>
    </location>
</feature>
<protein>
    <recommendedName>
        <fullName evidence="4">BZIP domain-containing protein</fullName>
    </recommendedName>
</protein>
<evidence type="ECO:0000256" key="1">
    <source>
        <dbReference type="SAM" id="MobiDB-lite"/>
    </source>
</evidence>
<dbReference type="AlphaFoldDB" id="A0A6A6X041"/>
<name>A0A6A6X041_9PLEO</name>
<dbReference type="OrthoDB" id="5086080at2759"/>